<comment type="caution">
    <text evidence="2">The sequence shown here is derived from an EMBL/GenBank/DDBJ whole genome shotgun (WGS) entry which is preliminary data.</text>
</comment>
<dbReference type="EMBL" id="JAVIZA010000001">
    <property type="protein sequence ID" value="MDR6166503.1"/>
    <property type="molecule type" value="Genomic_DNA"/>
</dbReference>
<accession>A0ABU1I050</accession>
<keyword evidence="1" id="KW-1133">Transmembrane helix</keyword>
<organism evidence="2 3">
    <name type="scientific">Microbacterium paludicola</name>
    <dbReference type="NCBI Taxonomy" id="300019"/>
    <lineage>
        <taxon>Bacteria</taxon>
        <taxon>Bacillati</taxon>
        <taxon>Actinomycetota</taxon>
        <taxon>Actinomycetes</taxon>
        <taxon>Micrococcales</taxon>
        <taxon>Microbacteriaceae</taxon>
        <taxon>Microbacterium</taxon>
    </lineage>
</organism>
<proteinExistence type="predicted"/>
<keyword evidence="1" id="KW-0812">Transmembrane</keyword>
<feature type="transmembrane region" description="Helical" evidence="1">
    <location>
        <begin position="30"/>
        <end position="52"/>
    </location>
</feature>
<evidence type="ECO:0000256" key="1">
    <source>
        <dbReference type="SAM" id="Phobius"/>
    </source>
</evidence>
<evidence type="ECO:0000313" key="3">
    <source>
        <dbReference type="Proteomes" id="UP001260188"/>
    </source>
</evidence>
<sequence>MQIVLAIIIGAAIGLAAEFALPGREARGAAVAPVLGAVIGGVAWTALTWAGLAFDNPIIWIVAIVAPAVVVLAALTLMTRARARTDAAERRRLRIG</sequence>
<dbReference type="Proteomes" id="UP001260188">
    <property type="component" value="Unassembled WGS sequence"/>
</dbReference>
<feature type="transmembrane region" description="Helical" evidence="1">
    <location>
        <begin position="6"/>
        <end position="23"/>
    </location>
</feature>
<reference evidence="2 3" key="1">
    <citation type="submission" date="2023-08" db="EMBL/GenBank/DDBJ databases">
        <title>Functional and genomic diversity of the sorghum phyllosphere microbiome.</title>
        <authorList>
            <person name="Shade A."/>
        </authorList>
    </citation>
    <scope>NUCLEOTIDE SEQUENCE [LARGE SCALE GENOMIC DNA]</scope>
    <source>
        <strain evidence="2 3">SORGH_AS_0919</strain>
    </source>
</reference>
<protein>
    <submittedName>
        <fullName evidence="2">Membrane protein YeaQ/YmgE (Transglycosylase-associated protein family)</fullName>
    </submittedName>
</protein>
<dbReference type="RefSeq" id="WP_103840458.1">
    <property type="nucleotide sequence ID" value="NZ_JAVIZA010000001.1"/>
</dbReference>
<gene>
    <name evidence="2" type="ORF">QE367_000707</name>
</gene>
<keyword evidence="3" id="KW-1185">Reference proteome</keyword>
<feature type="transmembrane region" description="Helical" evidence="1">
    <location>
        <begin position="58"/>
        <end position="78"/>
    </location>
</feature>
<evidence type="ECO:0000313" key="2">
    <source>
        <dbReference type="EMBL" id="MDR6166503.1"/>
    </source>
</evidence>
<name>A0ABU1I050_9MICO</name>
<keyword evidence="1" id="KW-0472">Membrane</keyword>